<dbReference type="RefSeq" id="WP_002637689.1">
    <property type="nucleotide sequence ID" value="NZ_CP012109.1"/>
</dbReference>
<dbReference type="SUPFAM" id="SSF160631">
    <property type="entry name" value="SMI1/KNR4-like"/>
    <property type="match status" value="1"/>
</dbReference>
<evidence type="ECO:0000313" key="2">
    <source>
        <dbReference type="Proteomes" id="UP000009026"/>
    </source>
</evidence>
<evidence type="ECO:0008006" key="3">
    <source>
        <dbReference type="Google" id="ProtNLM"/>
    </source>
</evidence>
<dbReference type="AlphaFoldDB" id="A0A0H4X7P1"/>
<keyword evidence="2" id="KW-1185">Reference proteome</keyword>
<dbReference type="Proteomes" id="UP000009026">
    <property type="component" value="Chromosome"/>
</dbReference>
<dbReference type="InterPro" id="IPR037883">
    <property type="entry name" value="Knr4/Smi1-like_sf"/>
</dbReference>
<name>A0A0H4X7P1_9BACT</name>
<gene>
    <name evidence="1" type="ORF">A176_006875</name>
</gene>
<accession>A0A0H4X7P1</accession>
<dbReference type="EMBL" id="CP012109">
    <property type="protein sequence ID" value="AKQ69963.1"/>
    <property type="molecule type" value="Genomic_DNA"/>
</dbReference>
<reference evidence="1 2" key="1">
    <citation type="journal article" date="2016" name="PLoS ONE">
        <title>Complete Genome Sequence and Comparative Genomics of a Novel Myxobacterium Myxococcus hansupus.</title>
        <authorList>
            <person name="Sharma G."/>
            <person name="Narwani T."/>
            <person name="Subramanian S."/>
        </authorList>
    </citation>
    <scope>NUCLEOTIDE SEQUENCE [LARGE SCALE GENOMIC DNA]</scope>
    <source>
        <strain evidence="2">mixupus</strain>
    </source>
</reference>
<organism evidence="1 2">
    <name type="scientific">Pseudomyxococcus hansupus</name>
    <dbReference type="NCBI Taxonomy" id="1297742"/>
    <lineage>
        <taxon>Bacteria</taxon>
        <taxon>Pseudomonadati</taxon>
        <taxon>Myxococcota</taxon>
        <taxon>Myxococcia</taxon>
        <taxon>Myxococcales</taxon>
        <taxon>Cystobacterineae</taxon>
        <taxon>Myxococcaceae</taxon>
        <taxon>Pseudomyxococcus</taxon>
    </lineage>
</organism>
<dbReference type="Gene3D" id="3.40.1580.10">
    <property type="entry name" value="SMI1/KNR4-like"/>
    <property type="match status" value="1"/>
</dbReference>
<dbReference type="OrthoDB" id="5188335at2"/>
<dbReference type="KEGG" id="mym:A176_006875"/>
<dbReference type="PATRIC" id="fig|1297742.4.peg.6975"/>
<sequence length="203" mass="22229">MSTISKCMEVLSGAEHLTVKKRAAIESSALVEAVTPHFGTIEWAPPASYREALASGLSAVTRHLVSVGMNQGFWLYDADNLGTVNEDLVHMPEGVSFDEGVDLSTNHLVGFAEAGGEAVWCFDVSAPGADGEYPVYYHHQDTPRAKVRATGAWNEPQDETPDFESFSQWLETMTVALTAEEPPEWLERLGEPGLTFVESRRTL</sequence>
<proteinExistence type="predicted"/>
<protein>
    <recommendedName>
        <fullName evidence="3">Knr4/Smi1-like domain-containing protein</fullName>
    </recommendedName>
</protein>
<evidence type="ECO:0000313" key="1">
    <source>
        <dbReference type="EMBL" id="AKQ69963.1"/>
    </source>
</evidence>
<dbReference type="STRING" id="1297742.A176_006875"/>